<proteinExistence type="predicted"/>
<gene>
    <name evidence="2" type="ORF">OBBRIDRAFT_840383</name>
</gene>
<organism evidence="2 3">
    <name type="scientific">Obba rivulosa</name>
    <dbReference type="NCBI Taxonomy" id="1052685"/>
    <lineage>
        <taxon>Eukaryota</taxon>
        <taxon>Fungi</taxon>
        <taxon>Dikarya</taxon>
        <taxon>Basidiomycota</taxon>
        <taxon>Agaricomycotina</taxon>
        <taxon>Agaricomycetes</taxon>
        <taxon>Polyporales</taxon>
        <taxon>Gelatoporiaceae</taxon>
        <taxon>Obba</taxon>
    </lineage>
</organism>
<reference evidence="2 3" key="1">
    <citation type="submission" date="2016-07" db="EMBL/GenBank/DDBJ databases">
        <title>Draft genome of the white-rot fungus Obba rivulosa 3A-2.</title>
        <authorList>
            <consortium name="DOE Joint Genome Institute"/>
            <person name="Miettinen O."/>
            <person name="Riley R."/>
            <person name="Acob R."/>
            <person name="Barry K."/>
            <person name="Cullen D."/>
            <person name="De Vries R."/>
            <person name="Hainaut M."/>
            <person name="Hatakka A."/>
            <person name="Henrissat B."/>
            <person name="Hilden K."/>
            <person name="Kuo R."/>
            <person name="Labutti K."/>
            <person name="Lipzen A."/>
            <person name="Makela M.R."/>
            <person name="Sandor L."/>
            <person name="Spatafora J.W."/>
            <person name="Grigoriev I.V."/>
            <person name="Hibbett D.S."/>
        </authorList>
    </citation>
    <scope>NUCLEOTIDE SEQUENCE [LARGE SCALE GENOMIC DNA]</scope>
    <source>
        <strain evidence="2 3">3A-2</strain>
    </source>
</reference>
<feature type="region of interest" description="Disordered" evidence="1">
    <location>
        <begin position="1"/>
        <end position="20"/>
    </location>
</feature>
<dbReference type="Proteomes" id="UP000250043">
    <property type="component" value="Unassembled WGS sequence"/>
</dbReference>
<keyword evidence="3" id="KW-1185">Reference proteome</keyword>
<accession>A0A8E2AFM5</accession>
<name>A0A8E2AFM5_9APHY</name>
<dbReference type="AlphaFoldDB" id="A0A8E2AFM5"/>
<evidence type="ECO:0000256" key="1">
    <source>
        <dbReference type="SAM" id="MobiDB-lite"/>
    </source>
</evidence>
<protein>
    <submittedName>
        <fullName evidence="2">Uncharacterized protein</fullName>
    </submittedName>
</protein>
<evidence type="ECO:0000313" key="2">
    <source>
        <dbReference type="EMBL" id="OCH83598.1"/>
    </source>
</evidence>
<dbReference type="EMBL" id="KV722951">
    <property type="protein sequence ID" value="OCH83598.1"/>
    <property type="molecule type" value="Genomic_DNA"/>
</dbReference>
<sequence>MPLMSDGEALSGESDEGVHFGGLADEDEALERAAAVQSPLSWASHSARLGVRGPSMYALLEDNDSERGDRLTWIRMNTTSNRFKIKTATRTSGAVKKKPTTSNLPEHMREKFTQVLFPLVREHLGTLPAWTNMSLDDMRMLFDPVFLDEDHIVEEVNFIT</sequence>
<evidence type="ECO:0000313" key="3">
    <source>
        <dbReference type="Proteomes" id="UP000250043"/>
    </source>
</evidence>
<dbReference type="OrthoDB" id="3014170at2759"/>